<evidence type="ECO:0000256" key="11">
    <source>
        <dbReference type="ARBA" id="ARBA00023146"/>
    </source>
</evidence>
<dbReference type="OrthoDB" id="9800719at2"/>
<dbReference type="GO" id="GO:0005737">
    <property type="term" value="C:cytoplasm"/>
    <property type="evidence" value="ECO:0007669"/>
    <property type="project" value="UniProtKB-SubCell"/>
</dbReference>
<evidence type="ECO:0000256" key="9">
    <source>
        <dbReference type="ARBA" id="ARBA00022842"/>
    </source>
</evidence>
<name>A0A369LBQ7_9ACTN</name>
<dbReference type="EC" id="6.1.1.20" evidence="13"/>
<evidence type="ECO:0000256" key="8">
    <source>
        <dbReference type="ARBA" id="ARBA00022840"/>
    </source>
</evidence>
<dbReference type="InterPro" id="IPR004529">
    <property type="entry name" value="Phe-tRNA-synth_IIc_asu"/>
</dbReference>
<evidence type="ECO:0000256" key="5">
    <source>
        <dbReference type="ARBA" id="ARBA00022598"/>
    </source>
</evidence>
<evidence type="ECO:0000313" key="14">
    <source>
        <dbReference type="EMBL" id="RNL40776.1"/>
    </source>
</evidence>
<dbReference type="Pfam" id="PF01409">
    <property type="entry name" value="tRNA-synt_2d"/>
    <property type="match status" value="1"/>
</dbReference>
<dbReference type="GO" id="GO:0000287">
    <property type="term" value="F:magnesium ion binding"/>
    <property type="evidence" value="ECO:0007669"/>
    <property type="project" value="UniProtKB-UniRule"/>
</dbReference>
<dbReference type="Proteomes" id="UP000278632">
    <property type="component" value="Unassembled WGS sequence"/>
</dbReference>
<dbReference type="Pfam" id="PF02912">
    <property type="entry name" value="Phe_tRNA-synt_N"/>
    <property type="match status" value="1"/>
</dbReference>
<comment type="catalytic activity">
    <reaction evidence="12 13">
        <text>tRNA(Phe) + L-phenylalanine + ATP = L-phenylalanyl-tRNA(Phe) + AMP + diphosphate + H(+)</text>
        <dbReference type="Rhea" id="RHEA:19413"/>
        <dbReference type="Rhea" id="RHEA-COMP:9668"/>
        <dbReference type="Rhea" id="RHEA-COMP:9699"/>
        <dbReference type="ChEBI" id="CHEBI:15378"/>
        <dbReference type="ChEBI" id="CHEBI:30616"/>
        <dbReference type="ChEBI" id="CHEBI:33019"/>
        <dbReference type="ChEBI" id="CHEBI:58095"/>
        <dbReference type="ChEBI" id="CHEBI:78442"/>
        <dbReference type="ChEBI" id="CHEBI:78531"/>
        <dbReference type="ChEBI" id="CHEBI:456215"/>
        <dbReference type="EC" id="6.1.1.20"/>
    </reaction>
</comment>
<comment type="cofactor">
    <cofactor evidence="13">
        <name>Mg(2+)</name>
        <dbReference type="ChEBI" id="CHEBI:18420"/>
    </cofactor>
    <text evidence="13">Binds 2 magnesium ions per tetramer.</text>
</comment>
<keyword evidence="11 13" id="KW-0030">Aminoacyl-tRNA synthetase</keyword>
<gene>
    <name evidence="13" type="primary">pheS</name>
    <name evidence="14" type="ORF">DMP08_09950</name>
</gene>
<dbReference type="PANTHER" id="PTHR11538:SF41">
    <property type="entry name" value="PHENYLALANINE--TRNA LIGASE, MITOCHONDRIAL"/>
    <property type="match status" value="1"/>
</dbReference>
<dbReference type="InterPro" id="IPR022911">
    <property type="entry name" value="Phe_tRNA_ligase_alpha1_bac"/>
</dbReference>
<comment type="subcellular location">
    <subcellularLocation>
        <location evidence="1 13">Cytoplasm</location>
    </subcellularLocation>
</comment>
<dbReference type="InterPro" id="IPR045864">
    <property type="entry name" value="aa-tRNA-synth_II/BPL/LPL"/>
</dbReference>
<dbReference type="InterPro" id="IPR004188">
    <property type="entry name" value="Phe-tRNA_ligase_II_N"/>
</dbReference>
<evidence type="ECO:0000256" key="13">
    <source>
        <dbReference type="HAMAP-Rule" id="MF_00281"/>
    </source>
</evidence>
<sequence>MAIVDELEALRTQTLDAIAQAGETAELEHVRVAVLGKAGTLTGYLRSMGQVAKEERAAVGKTVNEVRVAVEEALAARKAELSAAELEAKIGASAVDVTLPGRAQQMGTRHLINRITDEVSEIFLGLGYTVAQGPEVETDYYNFEALNAPADHPSRSLADTFYVVDRSGEKAAVRGESDVLLRTQTSGVQVHAMEDQDLPIYIIAPGKVYRRDVADPSHLPQFTQIEGLVVDKGITFGDLKGTLDYLCKQLFGEERKTRFRAHYFPFTEPSAEVDVSCGICHGEGCRFCKGTGWLEILGCGMVDPNVLSMSGIDPEEYSGFAFGMGVERIACLKYNVPDLRMLLEGDMRFLRQF</sequence>
<dbReference type="GO" id="GO:0000049">
    <property type="term" value="F:tRNA binding"/>
    <property type="evidence" value="ECO:0007669"/>
    <property type="project" value="InterPro"/>
</dbReference>
<proteinExistence type="inferred from homology"/>
<keyword evidence="10 13" id="KW-0648">Protein biosynthesis</keyword>
<dbReference type="SUPFAM" id="SSF46589">
    <property type="entry name" value="tRNA-binding arm"/>
    <property type="match status" value="1"/>
</dbReference>
<evidence type="ECO:0000256" key="2">
    <source>
        <dbReference type="ARBA" id="ARBA00010207"/>
    </source>
</evidence>
<keyword evidence="9 13" id="KW-0460">Magnesium</keyword>
<comment type="caution">
    <text evidence="14">The sequence shown here is derived from an EMBL/GenBank/DDBJ whole genome shotgun (WGS) entry which is preliminary data.</text>
</comment>
<keyword evidence="6 13" id="KW-0479">Metal-binding</keyword>
<dbReference type="InterPro" id="IPR006195">
    <property type="entry name" value="aa-tRNA-synth_II"/>
</dbReference>
<evidence type="ECO:0000256" key="12">
    <source>
        <dbReference type="ARBA" id="ARBA00049255"/>
    </source>
</evidence>
<keyword evidence="4 13" id="KW-0963">Cytoplasm</keyword>
<dbReference type="GO" id="GO:0004826">
    <property type="term" value="F:phenylalanine-tRNA ligase activity"/>
    <property type="evidence" value="ECO:0007669"/>
    <property type="project" value="UniProtKB-UniRule"/>
</dbReference>
<dbReference type="Gene3D" id="3.30.930.10">
    <property type="entry name" value="Bira Bifunctional Protein, Domain 2"/>
    <property type="match status" value="1"/>
</dbReference>
<evidence type="ECO:0000313" key="15">
    <source>
        <dbReference type="Proteomes" id="UP000278632"/>
    </source>
</evidence>
<dbReference type="EMBL" id="QICD01000024">
    <property type="protein sequence ID" value="RNL40776.1"/>
    <property type="molecule type" value="Genomic_DNA"/>
</dbReference>
<dbReference type="FunFam" id="3.30.930.10:FF:000003">
    <property type="entry name" value="Phenylalanine--tRNA ligase alpha subunit"/>
    <property type="match status" value="1"/>
</dbReference>
<protein>
    <recommendedName>
        <fullName evidence="13">Phenylalanine--tRNA ligase alpha subunit</fullName>
        <ecNumber evidence="13">6.1.1.20</ecNumber>
    </recommendedName>
    <alternativeName>
        <fullName evidence="13">Phenylalanyl-tRNA synthetase alpha subunit</fullName>
        <shortName evidence="13">PheRS</shortName>
    </alternativeName>
</protein>
<dbReference type="CDD" id="cd00496">
    <property type="entry name" value="PheRS_alpha_core"/>
    <property type="match status" value="1"/>
</dbReference>
<keyword evidence="7 13" id="KW-0547">Nucleotide-binding</keyword>
<evidence type="ECO:0000256" key="1">
    <source>
        <dbReference type="ARBA" id="ARBA00004496"/>
    </source>
</evidence>
<dbReference type="NCBIfam" id="TIGR00468">
    <property type="entry name" value="pheS"/>
    <property type="match status" value="1"/>
</dbReference>
<comment type="similarity">
    <text evidence="2 13">Belongs to the class-II aminoacyl-tRNA synthetase family. Phe-tRNA synthetase alpha subunit type 1 subfamily.</text>
</comment>
<dbReference type="PROSITE" id="PS50862">
    <property type="entry name" value="AA_TRNA_LIGASE_II"/>
    <property type="match status" value="1"/>
</dbReference>
<comment type="subunit">
    <text evidence="3 13">Tetramer of two alpha and two beta subunits.</text>
</comment>
<dbReference type="InterPro" id="IPR010978">
    <property type="entry name" value="tRNA-bd_arm"/>
</dbReference>
<reference evidence="15" key="1">
    <citation type="submission" date="2018-05" db="EMBL/GenBank/DDBJ databases">
        <title>Genome Sequencing of selected type strains of the family Eggerthellaceae.</title>
        <authorList>
            <person name="Danylec N."/>
            <person name="Stoll D.A."/>
            <person name="Doetsch A."/>
            <person name="Huch M."/>
        </authorList>
    </citation>
    <scope>NUCLEOTIDE SEQUENCE [LARGE SCALE GENOMIC DNA]</scope>
    <source>
        <strain evidence="15">DSM 16106</strain>
    </source>
</reference>
<accession>A0A369LBQ7</accession>
<evidence type="ECO:0000256" key="10">
    <source>
        <dbReference type="ARBA" id="ARBA00022917"/>
    </source>
</evidence>
<dbReference type="GO" id="GO:0006432">
    <property type="term" value="P:phenylalanyl-tRNA aminoacylation"/>
    <property type="evidence" value="ECO:0007669"/>
    <property type="project" value="UniProtKB-UniRule"/>
</dbReference>
<keyword evidence="15" id="KW-1185">Reference proteome</keyword>
<dbReference type="GO" id="GO:0005524">
    <property type="term" value="F:ATP binding"/>
    <property type="evidence" value="ECO:0007669"/>
    <property type="project" value="UniProtKB-UniRule"/>
</dbReference>
<dbReference type="SUPFAM" id="SSF55681">
    <property type="entry name" value="Class II aaRS and biotin synthetases"/>
    <property type="match status" value="1"/>
</dbReference>
<keyword evidence="8 13" id="KW-0067">ATP-binding</keyword>
<evidence type="ECO:0000256" key="7">
    <source>
        <dbReference type="ARBA" id="ARBA00022741"/>
    </source>
</evidence>
<evidence type="ECO:0000256" key="3">
    <source>
        <dbReference type="ARBA" id="ARBA00011209"/>
    </source>
</evidence>
<evidence type="ECO:0000256" key="4">
    <source>
        <dbReference type="ARBA" id="ARBA00022490"/>
    </source>
</evidence>
<evidence type="ECO:0000256" key="6">
    <source>
        <dbReference type="ARBA" id="ARBA00022723"/>
    </source>
</evidence>
<dbReference type="AlphaFoldDB" id="A0A369LBQ7"/>
<organism evidence="14 15">
    <name type="scientific">Paraeggerthella hongkongensis</name>
    <dbReference type="NCBI Taxonomy" id="230658"/>
    <lineage>
        <taxon>Bacteria</taxon>
        <taxon>Bacillati</taxon>
        <taxon>Actinomycetota</taxon>
        <taxon>Coriobacteriia</taxon>
        <taxon>Eggerthellales</taxon>
        <taxon>Eggerthellaceae</taxon>
        <taxon>Paraeggerthella</taxon>
    </lineage>
</organism>
<dbReference type="InterPro" id="IPR002319">
    <property type="entry name" value="Phenylalanyl-tRNA_Synthase"/>
</dbReference>
<dbReference type="PANTHER" id="PTHR11538">
    <property type="entry name" value="PHENYLALANYL-TRNA SYNTHETASE"/>
    <property type="match status" value="1"/>
</dbReference>
<keyword evidence="5 13" id="KW-0436">Ligase</keyword>
<feature type="binding site" evidence="13">
    <location>
        <position position="268"/>
    </location>
    <ligand>
        <name>Mg(2+)</name>
        <dbReference type="ChEBI" id="CHEBI:18420"/>
        <note>shared with beta subunit</note>
    </ligand>
</feature>
<dbReference type="HAMAP" id="MF_00281">
    <property type="entry name" value="Phe_tRNA_synth_alpha1"/>
    <property type="match status" value="1"/>
</dbReference>